<accession>A0A6M3KPI8</accession>
<evidence type="ECO:0000313" key="2">
    <source>
        <dbReference type="EMBL" id="QJA83732.1"/>
    </source>
</evidence>
<dbReference type="AlphaFoldDB" id="A0A6M3KPI8"/>
<protein>
    <submittedName>
        <fullName evidence="2">Uncharacterized protein</fullName>
    </submittedName>
</protein>
<reference evidence="2" key="1">
    <citation type="submission" date="2020-03" db="EMBL/GenBank/DDBJ databases">
        <title>The deep terrestrial virosphere.</title>
        <authorList>
            <person name="Holmfeldt K."/>
            <person name="Nilsson E."/>
            <person name="Simone D."/>
            <person name="Lopez-Fernandez M."/>
            <person name="Wu X."/>
            <person name="de Brujin I."/>
            <person name="Lundin D."/>
            <person name="Andersson A."/>
            <person name="Bertilsson S."/>
            <person name="Dopson M."/>
        </authorList>
    </citation>
    <scope>NUCLEOTIDE SEQUENCE</scope>
    <source>
        <strain evidence="2">MM415A00259</strain>
        <strain evidence="1">MM415B00452</strain>
    </source>
</reference>
<dbReference type="EMBL" id="MT141529">
    <property type="protein sequence ID" value="QJA64910.1"/>
    <property type="molecule type" value="Genomic_DNA"/>
</dbReference>
<sequence>MIIICMVVAILFIYWIGYQHGRGVREELIRETERIIRRQGLEDKHKITALKSIWRINKEG</sequence>
<name>A0A6M3KPI8_9ZZZZ</name>
<evidence type="ECO:0000313" key="1">
    <source>
        <dbReference type="EMBL" id="QJA64910.1"/>
    </source>
</evidence>
<gene>
    <name evidence="2" type="ORF">MM415A00259_0057</name>
    <name evidence="1" type="ORF">MM415B00452_0011</name>
</gene>
<dbReference type="EMBL" id="MT142516">
    <property type="protein sequence ID" value="QJA83732.1"/>
    <property type="molecule type" value="Genomic_DNA"/>
</dbReference>
<proteinExistence type="predicted"/>
<organism evidence="2">
    <name type="scientific">viral metagenome</name>
    <dbReference type="NCBI Taxonomy" id="1070528"/>
    <lineage>
        <taxon>unclassified sequences</taxon>
        <taxon>metagenomes</taxon>
        <taxon>organismal metagenomes</taxon>
    </lineage>
</organism>